<feature type="region of interest" description="Disordered" evidence="1">
    <location>
        <begin position="144"/>
        <end position="211"/>
    </location>
</feature>
<keyword evidence="3" id="KW-1185">Reference proteome</keyword>
<feature type="compositionally biased region" description="Pro residues" evidence="1">
    <location>
        <begin position="48"/>
        <end position="61"/>
    </location>
</feature>
<accession>A0A9P4TTD5</accession>
<feature type="compositionally biased region" description="Polar residues" evidence="1">
    <location>
        <begin position="168"/>
        <end position="181"/>
    </location>
</feature>
<feature type="compositionally biased region" description="Pro residues" evidence="1">
    <location>
        <begin position="292"/>
        <end position="304"/>
    </location>
</feature>
<gene>
    <name evidence="2" type="ORF">EJ08DRAFT_702213</name>
</gene>
<feature type="region of interest" description="Disordered" evidence="1">
    <location>
        <begin position="1"/>
        <end position="109"/>
    </location>
</feature>
<dbReference type="EMBL" id="MU007103">
    <property type="protein sequence ID" value="KAF2421049.1"/>
    <property type="molecule type" value="Genomic_DNA"/>
</dbReference>
<proteinExistence type="predicted"/>
<evidence type="ECO:0000313" key="3">
    <source>
        <dbReference type="Proteomes" id="UP000800235"/>
    </source>
</evidence>
<feature type="compositionally biased region" description="Polar residues" evidence="1">
    <location>
        <begin position="269"/>
        <end position="282"/>
    </location>
</feature>
<reference evidence="2" key="1">
    <citation type="journal article" date="2020" name="Stud. Mycol.">
        <title>101 Dothideomycetes genomes: a test case for predicting lifestyles and emergence of pathogens.</title>
        <authorList>
            <person name="Haridas S."/>
            <person name="Albert R."/>
            <person name="Binder M."/>
            <person name="Bloem J."/>
            <person name="Labutti K."/>
            <person name="Salamov A."/>
            <person name="Andreopoulos B."/>
            <person name="Baker S."/>
            <person name="Barry K."/>
            <person name="Bills G."/>
            <person name="Bluhm B."/>
            <person name="Cannon C."/>
            <person name="Castanera R."/>
            <person name="Culley D."/>
            <person name="Daum C."/>
            <person name="Ezra D."/>
            <person name="Gonzalez J."/>
            <person name="Henrissat B."/>
            <person name="Kuo A."/>
            <person name="Liang C."/>
            <person name="Lipzen A."/>
            <person name="Lutzoni F."/>
            <person name="Magnuson J."/>
            <person name="Mondo S."/>
            <person name="Nolan M."/>
            <person name="Ohm R."/>
            <person name="Pangilinan J."/>
            <person name="Park H.-J."/>
            <person name="Ramirez L."/>
            <person name="Alfaro M."/>
            <person name="Sun H."/>
            <person name="Tritt A."/>
            <person name="Yoshinaga Y."/>
            <person name="Zwiers L.-H."/>
            <person name="Turgeon B."/>
            <person name="Goodwin S."/>
            <person name="Spatafora J."/>
            <person name="Crous P."/>
            <person name="Grigoriev I."/>
        </authorList>
    </citation>
    <scope>NUCLEOTIDE SEQUENCE</scope>
    <source>
        <strain evidence="2">CBS 130266</strain>
    </source>
</reference>
<name>A0A9P4TTD5_9PEZI</name>
<evidence type="ECO:0000313" key="2">
    <source>
        <dbReference type="EMBL" id="KAF2421049.1"/>
    </source>
</evidence>
<feature type="compositionally biased region" description="Polar residues" evidence="1">
    <location>
        <begin position="12"/>
        <end position="38"/>
    </location>
</feature>
<dbReference type="Proteomes" id="UP000800235">
    <property type="component" value="Unassembled WGS sequence"/>
</dbReference>
<comment type="caution">
    <text evidence="2">The sequence shown here is derived from an EMBL/GenBank/DDBJ whole genome shotgun (WGS) entry which is preliminary data.</text>
</comment>
<protein>
    <submittedName>
        <fullName evidence="2">Uncharacterized protein</fullName>
    </submittedName>
</protein>
<organism evidence="2 3">
    <name type="scientific">Tothia fuscella</name>
    <dbReference type="NCBI Taxonomy" id="1048955"/>
    <lineage>
        <taxon>Eukaryota</taxon>
        <taxon>Fungi</taxon>
        <taxon>Dikarya</taxon>
        <taxon>Ascomycota</taxon>
        <taxon>Pezizomycotina</taxon>
        <taxon>Dothideomycetes</taxon>
        <taxon>Pleosporomycetidae</taxon>
        <taxon>Venturiales</taxon>
        <taxon>Cylindrosympodiaceae</taxon>
        <taxon>Tothia</taxon>
    </lineage>
</organism>
<dbReference type="AlphaFoldDB" id="A0A9P4TTD5"/>
<evidence type="ECO:0000256" key="1">
    <source>
        <dbReference type="SAM" id="MobiDB-lite"/>
    </source>
</evidence>
<feature type="region of interest" description="Disordered" evidence="1">
    <location>
        <begin position="269"/>
        <end position="304"/>
    </location>
</feature>
<sequence>MPGKRQRAELATTPTNTTISKNATPDMTTKNPPSQSRSGTTKKTGTKVPPPADTPEPPLPGVPTLATAREERAKKRARRETIEPTPITKKARRSSKAVSSPSQDADMIEAAPPTTFLAWMNRILPSDRFSGLAASIALLPTTRVASPSPIPVSPRSAAPKQGVRNSRAKGSSLTGSFTAFQGSKPKDGPTAAQAPAKTPNSKTGKGKGVVKQTATADADTAVTFNFVRNSTVLAPRPPSLVLPLLFQRDDMLFHSDEIHESFLRDTALPTQQDSVHSQSNLNRVPRQEPNSPDIPDPNGFPPEIPGPIRPGRLLDHLANSIIRSRAGVPSDGSLPLSQAMVAGMVAPRLSSRILQVSESASGMPEEWTRAGAFEFVQEEYATLKRRRRRH</sequence>